<gene>
    <name evidence="7" type="ORF">SAMN05660976_02415</name>
</gene>
<dbReference type="EMBL" id="FOBF01000005">
    <property type="protein sequence ID" value="SEL42848.1"/>
    <property type="molecule type" value="Genomic_DNA"/>
</dbReference>
<dbReference type="Proteomes" id="UP000198953">
    <property type="component" value="Unassembled WGS sequence"/>
</dbReference>
<comment type="subcellular location">
    <subcellularLocation>
        <location evidence="1">Membrane</location>
        <topology evidence="1">Multi-pass membrane protein</topology>
    </subcellularLocation>
</comment>
<dbReference type="AlphaFoldDB" id="A0A1H7Q558"/>
<evidence type="ECO:0000256" key="2">
    <source>
        <dbReference type="ARBA" id="ARBA00022692"/>
    </source>
</evidence>
<dbReference type="GO" id="GO:0030416">
    <property type="term" value="P:methylamine metabolic process"/>
    <property type="evidence" value="ECO:0007669"/>
    <property type="project" value="InterPro"/>
</dbReference>
<reference evidence="7 8" key="1">
    <citation type="submission" date="2016-10" db="EMBL/GenBank/DDBJ databases">
        <authorList>
            <person name="de Groot N.N."/>
        </authorList>
    </citation>
    <scope>NUCLEOTIDE SEQUENCE [LARGE SCALE GENOMIC DNA]</scope>
    <source>
        <strain evidence="7 8">DSM 43357</strain>
    </source>
</reference>
<name>A0A1H7Q558_9ACTN</name>
<protein>
    <recommendedName>
        <fullName evidence="6">Methylamine utilisation protein MauE domain-containing protein</fullName>
    </recommendedName>
</protein>
<dbReference type="OrthoDB" id="3430313at2"/>
<accession>A0A1H7Q558</accession>
<evidence type="ECO:0000256" key="1">
    <source>
        <dbReference type="ARBA" id="ARBA00004141"/>
    </source>
</evidence>
<dbReference type="Pfam" id="PF07291">
    <property type="entry name" value="MauE"/>
    <property type="match status" value="1"/>
</dbReference>
<evidence type="ECO:0000313" key="7">
    <source>
        <dbReference type="EMBL" id="SEL42848.1"/>
    </source>
</evidence>
<proteinExistence type="predicted"/>
<evidence type="ECO:0000256" key="5">
    <source>
        <dbReference type="SAM" id="Phobius"/>
    </source>
</evidence>
<organism evidence="7 8">
    <name type="scientific">Nonomuraea pusilla</name>
    <dbReference type="NCBI Taxonomy" id="46177"/>
    <lineage>
        <taxon>Bacteria</taxon>
        <taxon>Bacillati</taxon>
        <taxon>Actinomycetota</taxon>
        <taxon>Actinomycetes</taxon>
        <taxon>Streptosporangiales</taxon>
        <taxon>Streptosporangiaceae</taxon>
        <taxon>Nonomuraea</taxon>
    </lineage>
</organism>
<dbReference type="InterPro" id="IPR009908">
    <property type="entry name" value="Methylamine_util_MauE"/>
</dbReference>
<feature type="transmembrane region" description="Helical" evidence="5">
    <location>
        <begin position="87"/>
        <end position="108"/>
    </location>
</feature>
<keyword evidence="4 5" id="KW-0472">Membrane</keyword>
<keyword evidence="8" id="KW-1185">Reference proteome</keyword>
<feature type="transmembrane region" description="Helical" evidence="5">
    <location>
        <begin position="153"/>
        <end position="174"/>
    </location>
</feature>
<keyword evidence="2 5" id="KW-0812">Transmembrane</keyword>
<sequence length="196" mass="20000">MDHLTIGCACILALVFAVSAASKLRGRAAFDEFAYATRTLLTASAQALRGAERRRPGERVVRFVALGVAMAEAVAVPLVAVPATARVGFGLAAVLLTCFSAAIALTLRRGVSTACRCFGAASAPLSRRHLVRNALLLAVAVAGLVTADGSLDGVHPAGAAVAAVTGAVAAVLLIRIDDLADLFAPAASTPTRRRRS</sequence>
<evidence type="ECO:0000313" key="8">
    <source>
        <dbReference type="Proteomes" id="UP000198953"/>
    </source>
</evidence>
<keyword evidence="3 5" id="KW-1133">Transmembrane helix</keyword>
<feature type="domain" description="Methylamine utilisation protein MauE" evidence="6">
    <location>
        <begin position="1"/>
        <end position="145"/>
    </location>
</feature>
<dbReference type="RefSeq" id="WP_091100257.1">
    <property type="nucleotide sequence ID" value="NZ_FOBF01000005.1"/>
</dbReference>
<feature type="transmembrane region" description="Helical" evidence="5">
    <location>
        <begin position="129"/>
        <end position="147"/>
    </location>
</feature>
<evidence type="ECO:0000259" key="6">
    <source>
        <dbReference type="Pfam" id="PF07291"/>
    </source>
</evidence>
<evidence type="ECO:0000256" key="4">
    <source>
        <dbReference type="ARBA" id="ARBA00023136"/>
    </source>
</evidence>
<evidence type="ECO:0000256" key="3">
    <source>
        <dbReference type="ARBA" id="ARBA00022989"/>
    </source>
</evidence>
<dbReference type="GO" id="GO:0016020">
    <property type="term" value="C:membrane"/>
    <property type="evidence" value="ECO:0007669"/>
    <property type="project" value="UniProtKB-SubCell"/>
</dbReference>
<feature type="transmembrane region" description="Helical" evidence="5">
    <location>
        <begin position="60"/>
        <end position="81"/>
    </location>
</feature>
<dbReference type="STRING" id="46177.SAMN05660976_02415"/>